<comment type="function">
    <text evidence="7">Functions as a peptidoglycan terminase that cleaves nascent peptidoglycan strands endolytically to terminate their elongation.</text>
</comment>
<dbReference type="NCBIfam" id="TIGR00247">
    <property type="entry name" value="endolytic transglycosylase MltG"/>
    <property type="match status" value="1"/>
</dbReference>
<dbReference type="Gene3D" id="3.30.160.60">
    <property type="entry name" value="Classic Zinc Finger"/>
    <property type="match status" value="1"/>
</dbReference>
<dbReference type="PANTHER" id="PTHR30518">
    <property type="entry name" value="ENDOLYTIC MUREIN TRANSGLYCOSYLASE"/>
    <property type="match status" value="1"/>
</dbReference>
<keyword evidence="2 7" id="KW-0812">Transmembrane</keyword>
<dbReference type="HAMAP" id="MF_02065">
    <property type="entry name" value="MltG"/>
    <property type="match status" value="1"/>
</dbReference>
<protein>
    <recommendedName>
        <fullName evidence="7">Endolytic murein transglycosylase</fullName>
        <ecNumber evidence="7">4.2.2.29</ecNumber>
    </recommendedName>
    <alternativeName>
        <fullName evidence="7">Peptidoglycan lytic transglycosylase</fullName>
    </alternativeName>
    <alternativeName>
        <fullName evidence="7">Peptidoglycan polymerization terminase</fullName>
    </alternativeName>
</protein>
<evidence type="ECO:0000256" key="6">
    <source>
        <dbReference type="ARBA" id="ARBA00023316"/>
    </source>
</evidence>
<name>A0AAX1EGE1_9GAMM</name>
<organism evidence="8 9">
    <name type="scientific">Legionella israelensis</name>
    <dbReference type="NCBI Taxonomy" id="454"/>
    <lineage>
        <taxon>Bacteria</taxon>
        <taxon>Pseudomonadati</taxon>
        <taxon>Pseudomonadota</taxon>
        <taxon>Gammaproteobacteria</taxon>
        <taxon>Legionellales</taxon>
        <taxon>Legionellaceae</taxon>
        <taxon>Legionella</taxon>
    </lineage>
</organism>
<accession>A0AAX1EGE1</accession>
<keyword evidence="3 7" id="KW-1133">Transmembrane helix</keyword>
<dbReference type="AlphaFoldDB" id="A0AAX1EGE1"/>
<dbReference type="Gene3D" id="3.30.1490.480">
    <property type="entry name" value="Endolytic murein transglycosylase"/>
    <property type="match status" value="1"/>
</dbReference>
<evidence type="ECO:0000256" key="3">
    <source>
        <dbReference type="ARBA" id="ARBA00022989"/>
    </source>
</evidence>
<feature type="transmembrane region" description="Helical" evidence="7">
    <location>
        <begin position="9"/>
        <end position="29"/>
    </location>
</feature>
<evidence type="ECO:0000256" key="2">
    <source>
        <dbReference type="ARBA" id="ARBA00022692"/>
    </source>
</evidence>
<keyword evidence="7" id="KW-0997">Cell inner membrane</keyword>
<proteinExistence type="inferred from homology"/>
<dbReference type="GO" id="GO:0009252">
    <property type="term" value="P:peptidoglycan biosynthetic process"/>
    <property type="evidence" value="ECO:0007669"/>
    <property type="project" value="UniProtKB-UniRule"/>
</dbReference>
<dbReference type="CDD" id="cd08010">
    <property type="entry name" value="MltG_like"/>
    <property type="match status" value="1"/>
</dbReference>
<keyword evidence="6 7" id="KW-0961">Cell wall biogenesis/degradation</keyword>
<dbReference type="EC" id="4.2.2.29" evidence="7"/>
<dbReference type="RefSeq" id="WP_135060415.1">
    <property type="nucleotide sequence ID" value="NZ_CP038254.1"/>
</dbReference>
<dbReference type="PANTHER" id="PTHR30518:SF2">
    <property type="entry name" value="ENDOLYTIC MUREIN TRANSGLYCOSYLASE"/>
    <property type="match status" value="1"/>
</dbReference>
<dbReference type="Proteomes" id="UP000295517">
    <property type="component" value="Chromosome"/>
</dbReference>
<reference evidence="8 9" key="1">
    <citation type="submission" date="2019-03" db="EMBL/GenBank/DDBJ databases">
        <title>Diverse conjugative elements silence natural transformation in Legionella species.</title>
        <authorList>
            <person name="Durieux I."/>
            <person name="Ginevra C."/>
            <person name="Attaiech L."/>
            <person name="Picq K."/>
            <person name="Juan P.A."/>
            <person name="Jarraud S."/>
            <person name="Charpentier X."/>
        </authorList>
    </citation>
    <scope>NUCLEOTIDE SEQUENCE [LARGE SCALE GENOMIC DNA]</scope>
    <source>
        <strain evidence="8 9">HL-0427-4011</strain>
    </source>
</reference>
<gene>
    <name evidence="7 8" type="primary">mltG</name>
    <name evidence="8" type="ORF">E3983_07225</name>
</gene>
<evidence type="ECO:0000256" key="7">
    <source>
        <dbReference type="HAMAP-Rule" id="MF_02065"/>
    </source>
</evidence>
<evidence type="ECO:0000256" key="5">
    <source>
        <dbReference type="ARBA" id="ARBA00023239"/>
    </source>
</evidence>
<evidence type="ECO:0000313" key="9">
    <source>
        <dbReference type="Proteomes" id="UP000295517"/>
    </source>
</evidence>
<dbReference type="GO" id="GO:0008932">
    <property type="term" value="F:lytic endotransglycosylase activity"/>
    <property type="evidence" value="ECO:0007669"/>
    <property type="project" value="UniProtKB-UniRule"/>
</dbReference>
<keyword evidence="4 7" id="KW-0472">Membrane</keyword>
<comment type="catalytic activity">
    <reaction evidence="7">
        <text>a peptidoglycan chain = a peptidoglycan chain with N-acetyl-1,6-anhydromuramyl-[peptide] at the reducing end + a peptidoglycan chain with N-acetylglucosamine at the non-reducing end.</text>
        <dbReference type="EC" id="4.2.2.29"/>
    </reaction>
</comment>
<feature type="site" description="Important for catalytic activity" evidence="7">
    <location>
        <position position="215"/>
    </location>
</feature>
<evidence type="ECO:0000313" key="8">
    <source>
        <dbReference type="EMBL" id="QBR84168.1"/>
    </source>
</evidence>
<comment type="similarity">
    <text evidence="7">Belongs to the transglycosylase MltG family.</text>
</comment>
<dbReference type="GO" id="GO:0005886">
    <property type="term" value="C:plasma membrane"/>
    <property type="evidence" value="ECO:0007669"/>
    <property type="project" value="UniProtKB-SubCell"/>
</dbReference>
<dbReference type="Pfam" id="PF02618">
    <property type="entry name" value="YceG"/>
    <property type="match status" value="1"/>
</dbReference>
<comment type="subcellular location">
    <subcellularLocation>
        <location evidence="7">Cell inner membrane</location>
        <topology evidence="7">Single-pass membrane protein</topology>
    </subcellularLocation>
</comment>
<keyword evidence="5 7" id="KW-0456">Lyase</keyword>
<evidence type="ECO:0000256" key="4">
    <source>
        <dbReference type="ARBA" id="ARBA00023136"/>
    </source>
</evidence>
<evidence type="ECO:0000256" key="1">
    <source>
        <dbReference type="ARBA" id="ARBA00022475"/>
    </source>
</evidence>
<dbReference type="InterPro" id="IPR003770">
    <property type="entry name" value="MLTG-like"/>
</dbReference>
<sequence length="331" mass="38201">MEKNWLKKFIIYSSVFLFFAASVLLWDMYRLVKMPMLSVKQEPLIINLENQTSANQFVKRLKKKHLIRSGKLFLLIIRMQGFSKELKAGIYKVYPGESAQQFLYRVVRGDVLTESFQIIEGSNITKIGTKLEKSPYLTYTSDVWKRIAGNHLNAEGLLLADTYQYQAGSHSFSLLHQANQKLKDYLDFRWANRDKNLPYRSSYELLIAASILEKEASIPREKKIIAGIMVNRLKKRMPLQMDPTVIYALGSEFKGKLSRSDLQVDSPYNTYRYPGLPPTPIAMVGKDAIDAAAHPEFTEYFYFVAKGDGSHQFSKTYDQHRKAVLHYQIKD</sequence>
<dbReference type="GO" id="GO:0071555">
    <property type="term" value="P:cell wall organization"/>
    <property type="evidence" value="ECO:0007669"/>
    <property type="project" value="UniProtKB-KW"/>
</dbReference>
<keyword evidence="1 7" id="KW-1003">Cell membrane</keyword>
<dbReference type="EMBL" id="CP038254">
    <property type="protein sequence ID" value="QBR84168.1"/>
    <property type="molecule type" value="Genomic_DNA"/>
</dbReference>